<keyword evidence="2" id="KW-1185">Reference proteome</keyword>
<comment type="caution">
    <text evidence="1">The sequence shown here is derived from an EMBL/GenBank/DDBJ whole genome shotgun (WGS) entry which is preliminary data.</text>
</comment>
<sequence>MTCTVATICNNSPAFCPSPRPPTPHHLKGHSPASPRSFSPLPNDPPAIPKRRKRPARLIVPAADVSFPDCLQGTNTPSSREEQSGDCGYWVRCKRGRRDSMEDRYSVLFLVQDDPKQAIFGVFDGHGGSMAAEFAAKNLDKNIVNQVVPGEGTGLEESVKRAYLKTDSDFLCKDVGGGSCCLTAFIRNGELLVSNAGDCRAVVSRDGSAEDLTSDHRPSREDERLRIEAQGGYVDLRHGVWRIQGSLAVSRGIGDSSLKKWVIAEPETKRLRIETDHEFLILASDGLWDKVPSQEAVDVARRFLVGGGKPEPMHACRKLVELSISRGSIDDISVMLVDLKRYI</sequence>
<name>A0ACB9R3C3_9MYRT</name>
<accession>A0ACB9R3C3</accession>
<gene>
    <name evidence="1" type="ORF">MLD38_011519</name>
</gene>
<proteinExistence type="predicted"/>
<reference evidence="2" key="1">
    <citation type="journal article" date="2023" name="Front. Plant Sci.">
        <title>Chromosomal-level genome assembly of Melastoma candidum provides insights into trichome evolution.</title>
        <authorList>
            <person name="Zhong Y."/>
            <person name="Wu W."/>
            <person name="Sun C."/>
            <person name="Zou P."/>
            <person name="Liu Y."/>
            <person name="Dai S."/>
            <person name="Zhou R."/>
        </authorList>
    </citation>
    <scope>NUCLEOTIDE SEQUENCE [LARGE SCALE GENOMIC DNA]</scope>
</reference>
<dbReference type="EMBL" id="CM042883">
    <property type="protein sequence ID" value="KAI4373390.1"/>
    <property type="molecule type" value="Genomic_DNA"/>
</dbReference>
<organism evidence="1 2">
    <name type="scientific">Melastoma candidum</name>
    <dbReference type="NCBI Taxonomy" id="119954"/>
    <lineage>
        <taxon>Eukaryota</taxon>
        <taxon>Viridiplantae</taxon>
        <taxon>Streptophyta</taxon>
        <taxon>Embryophyta</taxon>
        <taxon>Tracheophyta</taxon>
        <taxon>Spermatophyta</taxon>
        <taxon>Magnoliopsida</taxon>
        <taxon>eudicotyledons</taxon>
        <taxon>Gunneridae</taxon>
        <taxon>Pentapetalae</taxon>
        <taxon>rosids</taxon>
        <taxon>malvids</taxon>
        <taxon>Myrtales</taxon>
        <taxon>Melastomataceae</taxon>
        <taxon>Melastomatoideae</taxon>
        <taxon>Melastomateae</taxon>
        <taxon>Melastoma</taxon>
    </lineage>
</organism>
<protein>
    <submittedName>
        <fullName evidence="1">Uncharacterized protein</fullName>
    </submittedName>
</protein>
<evidence type="ECO:0000313" key="2">
    <source>
        <dbReference type="Proteomes" id="UP001057402"/>
    </source>
</evidence>
<dbReference type="Proteomes" id="UP001057402">
    <property type="component" value="Chromosome 4"/>
</dbReference>
<evidence type="ECO:0000313" key="1">
    <source>
        <dbReference type="EMBL" id="KAI4373390.1"/>
    </source>
</evidence>